<gene>
    <name evidence="2" type="ORF">SBAD_LOCUS1482</name>
</gene>
<dbReference type="AlphaFoldDB" id="A0A183ICY8"/>
<name>A0A183ICY8_9BILA</name>
<evidence type="ECO:0000313" key="4">
    <source>
        <dbReference type="WBParaSite" id="SBAD_0000155301-mRNA-1"/>
    </source>
</evidence>
<proteinExistence type="predicted"/>
<dbReference type="InterPro" id="IPR036249">
    <property type="entry name" value="Thioredoxin-like_sf"/>
</dbReference>
<evidence type="ECO:0000256" key="1">
    <source>
        <dbReference type="SAM" id="MobiDB-lite"/>
    </source>
</evidence>
<feature type="region of interest" description="Disordered" evidence="1">
    <location>
        <begin position="133"/>
        <end position="173"/>
    </location>
</feature>
<dbReference type="EMBL" id="UZAM01006840">
    <property type="protein sequence ID" value="VDO94479.1"/>
    <property type="molecule type" value="Genomic_DNA"/>
</dbReference>
<protein>
    <submittedName>
        <fullName evidence="4">Separase</fullName>
    </submittedName>
</protein>
<organism evidence="4">
    <name type="scientific">Soboliphyme baturini</name>
    <dbReference type="NCBI Taxonomy" id="241478"/>
    <lineage>
        <taxon>Eukaryota</taxon>
        <taxon>Metazoa</taxon>
        <taxon>Ecdysozoa</taxon>
        <taxon>Nematoda</taxon>
        <taxon>Enoplea</taxon>
        <taxon>Dorylaimia</taxon>
        <taxon>Dioctophymatida</taxon>
        <taxon>Dioctophymatoidea</taxon>
        <taxon>Soboliphymatidae</taxon>
        <taxon>Soboliphyme</taxon>
    </lineage>
</organism>
<dbReference type="SUPFAM" id="SSF52833">
    <property type="entry name" value="Thioredoxin-like"/>
    <property type="match status" value="1"/>
</dbReference>
<dbReference type="OrthoDB" id="270602at2759"/>
<reference evidence="2 3" key="2">
    <citation type="submission" date="2018-11" db="EMBL/GenBank/DDBJ databases">
        <authorList>
            <consortium name="Pathogen Informatics"/>
        </authorList>
    </citation>
    <scope>NUCLEOTIDE SEQUENCE [LARGE SCALE GENOMIC DNA]</scope>
</reference>
<reference evidence="4" key="1">
    <citation type="submission" date="2016-06" db="UniProtKB">
        <authorList>
            <consortium name="WormBaseParasite"/>
        </authorList>
    </citation>
    <scope>IDENTIFICATION</scope>
</reference>
<dbReference type="WBParaSite" id="SBAD_0000155301-mRNA-1">
    <property type="protein sequence ID" value="SBAD_0000155301-mRNA-1"/>
    <property type="gene ID" value="SBAD_0000155301"/>
</dbReference>
<evidence type="ECO:0000313" key="3">
    <source>
        <dbReference type="Proteomes" id="UP000270296"/>
    </source>
</evidence>
<evidence type="ECO:0000313" key="2">
    <source>
        <dbReference type="EMBL" id="VDO94479.1"/>
    </source>
</evidence>
<sequence length="250" mass="28176">MNQPSSTSSATPIRRRRITNSVFDRFQDFEAESELQSFEMTGQSSSLLTGKRKQLEMLFRSPMEIMHLGNFETVYHDSAEGKRVSSYYKVHEFPFIGIIDPRTGELMEALKIDDPLCFCDRVTSFLDKHPSLSDSVPSPDVHADSASPVSPPDRKRKRSQTMEQHAAADSTKSLSQAKASYGTQLLHNSFLQNTFESKMAIRRLLKISSKNLMDLIIPYDCALQTAKALDKVGFPESFSTSHLNGAWSER</sequence>
<dbReference type="Proteomes" id="UP000270296">
    <property type="component" value="Unassembled WGS sequence"/>
</dbReference>
<dbReference type="Gene3D" id="3.40.30.10">
    <property type="entry name" value="Glutaredoxin"/>
    <property type="match status" value="1"/>
</dbReference>
<keyword evidence="3" id="KW-1185">Reference proteome</keyword>
<accession>A0A183ICY8</accession>